<dbReference type="GO" id="GO:0003677">
    <property type="term" value="F:DNA binding"/>
    <property type="evidence" value="ECO:0007669"/>
    <property type="project" value="UniProtKB-KW"/>
</dbReference>
<name>A0A841K175_9BACT</name>
<organism evidence="2 3">
    <name type="scientific">Silvibacterium bohemicum</name>
    <dbReference type="NCBI Taxonomy" id="1577686"/>
    <lineage>
        <taxon>Bacteria</taxon>
        <taxon>Pseudomonadati</taxon>
        <taxon>Acidobacteriota</taxon>
        <taxon>Terriglobia</taxon>
        <taxon>Terriglobales</taxon>
        <taxon>Acidobacteriaceae</taxon>
        <taxon>Silvibacterium</taxon>
    </lineage>
</organism>
<gene>
    <name evidence="2" type="ORF">HNQ77_003670</name>
</gene>
<feature type="chain" id="PRO_5032716470" evidence="1">
    <location>
        <begin position="23"/>
        <end position="330"/>
    </location>
</feature>
<evidence type="ECO:0000313" key="3">
    <source>
        <dbReference type="Proteomes" id="UP000538666"/>
    </source>
</evidence>
<dbReference type="AlphaFoldDB" id="A0A841K175"/>
<feature type="signal peptide" evidence="1">
    <location>
        <begin position="1"/>
        <end position="22"/>
    </location>
</feature>
<dbReference type="InterPro" id="IPR011044">
    <property type="entry name" value="Quino_amine_DH_bsu"/>
</dbReference>
<dbReference type="OrthoDB" id="113294at2"/>
<dbReference type="Proteomes" id="UP000538666">
    <property type="component" value="Unassembled WGS sequence"/>
</dbReference>
<dbReference type="PANTHER" id="PTHR47197:SF3">
    <property type="entry name" value="DIHYDRO-HEME D1 DEHYDROGENASE"/>
    <property type="match status" value="1"/>
</dbReference>
<evidence type="ECO:0000313" key="2">
    <source>
        <dbReference type="EMBL" id="MBB6145709.1"/>
    </source>
</evidence>
<reference evidence="2 3" key="1">
    <citation type="submission" date="2020-08" db="EMBL/GenBank/DDBJ databases">
        <title>Genomic Encyclopedia of Type Strains, Phase IV (KMG-IV): sequencing the most valuable type-strain genomes for metagenomic binning, comparative biology and taxonomic classification.</title>
        <authorList>
            <person name="Goeker M."/>
        </authorList>
    </citation>
    <scope>NUCLEOTIDE SEQUENCE [LARGE SCALE GENOMIC DNA]</scope>
    <source>
        <strain evidence="2 3">DSM 103733</strain>
    </source>
</reference>
<evidence type="ECO:0000256" key="1">
    <source>
        <dbReference type="SAM" id="SignalP"/>
    </source>
</evidence>
<dbReference type="RefSeq" id="WP_156186060.1">
    <property type="nucleotide sequence ID" value="NZ_JACHEK010000007.1"/>
</dbReference>
<dbReference type="InterPro" id="IPR051200">
    <property type="entry name" value="Host-pathogen_enzymatic-act"/>
</dbReference>
<dbReference type="PANTHER" id="PTHR47197">
    <property type="entry name" value="PROTEIN NIRF"/>
    <property type="match status" value="1"/>
</dbReference>
<dbReference type="Gene3D" id="2.130.10.10">
    <property type="entry name" value="YVTN repeat-like/Quinoprotein amine dehydrogenase"/>
    <property type="match status" value="2"/>
</dbReference>
<accession>A0A841K175</accession>
<dbReference type="SUPFAM" id="SSF50969">
    <property type="entry name" value="YVTN repeat-like/Quinoprotein amine dehydrogenase"/>
    <property type="match status" value="1"/>
</dbReference>
<dbReference type="InterPro" id="IPR015943">
    <property type="entry name" value="WD40/YVTN_repeat-like_dom_sf"/>
</dbReference>
<proteinExistence type="predicted"/>
<protein>
    <submittedName>
        <fullName evidence="2">DNA-binding beta-propeller fold protein YncE</fullName>
    </submittedName>
</protein>
<keyword evidence="1" id="KW-0732">Signal</keyword>
<keyword evidence="2" id="KW-0238">DNA-binding</keyword>
<comment type="caution">
    <text evidence="2">The sequence shown here is derived from an EMBL/GenBank/DDBJ whole genome shotgun (WGS) entry which is preliminary data.</text>
</comment>
<dbReference type="EMBL" id="JACHEK010000007">
    <property type="protein sequence ID" value="MBB6145709.1"/>
    <property type="molecule type" value="Genomic_DNA"/>
</dbReference>
<sequence>MQNQLCKLLAMAALSTSLSAMAGAQTIKTSIAFPSGAQGVAVNPITNTVYAVAPNNGAATDNLGVINGSTDTLAQTVSVPSGSLFVAVDYLANRVYVAGCNTNLNPSPCTVTVIDGKSNKTLSTIPVTTTPGFGLTGIVANPLDGKVYVANGSDNVINIINGSTAKLRDSIDLHGNQPVAIAINPILNRLYVPFGSDLTAVIEAGAKKIIANTVFGSSTMGAAANFVTGNVFVTDQEPSGLSMTGVLSHKGALLASPTVGDAPLGVDVDPVTNLAFVAATAQDAVDVISGANNTVTATIQGVPANYVALNFATAKVYVTGRTGVTVLTEK</sequence>
<keyword evidence="3" id="KW-1185">Reference proteome</keyword>